<reference evidence="8 9" key="1">
    <citation type="submission" date="2016-10" db="EMBL/GenBank/DDBJ databases">
        <authorList>
            <person name="de Groot N.N."/>
        </authorList>
    </citation>
    <scope>NUCLEOTIDE SEQUENCE [LARGE SCALE GENOMIC DNA]</scope>
    <source>
        <strain evidence="8 9">CGMCC 4.7037</strain>
    </source>
</reference>
<comment type="similarity">
    <text evidence="1">Belongs to the low molecular weight phosphotyrosine protein phosphatase family.</text>
</comment>
<dbReference type="GO" id="GO:0004725">
    <property type="term" value="F:protein tyrosine phosphatase activity"/>
    <property type="evidence" value="ECO:0007669"/>
    <property type="project" value="UniProtKB-EC"/>
</dbReference>
<dbReference type="Pfam" id="PF01451">
    <property type="entry name" value="LMWPc"/>
    <property type="match status" value="1"/>
</dbReference>
<dbReference type="SMART" id="SM00226">
    <property type="entry name" value="LMWPc"/>
    <property type="match status" value="1"/>
</dbReference>
<keyword evidence="3" id="KW-0378">Hydrolase</keyword>
<dbReference type="AlphaFoldDB" id="A0A1H6EV20"/>
<evidence type="ECO:0000256" key="5">
    <source>
        <dbReference type="PIRSR" id="PIRSR617867-1"/>
    </source>
</evidence>
<dbReference type="EC" id="3.1.3.48" evidence="2"/>
<dbReference type="InterPro" id="IPR023485">
    <property type="entry name" value="Ptyr_pPase"/>
</dbReference>
<feature type="region of interest" description="Disordered" evidence="6">
    <location>
        <begin position="1"/>
        <end position="49"/>
    </location>
</feature>
<accession>A0A1H6EV20</accession>
<feature type="active site" description="Nucleophile" evidence="5">
    <location>
        <position position="80"/>
    </location>
</feature>
<evidence type="ECO:0000259" key="7">
    <source>
        <dbReference type="SMART" id="SM00226"/>
    </source>
</evidence>
<organism evidence="8 9">
    <name type="scientific">Nonomuraea solani</name>
    <dbReference type="NCBI Taxonomy" id="1144553"/>
    <lineage>
        <taxon>Bacteria</taxon>
        <taxon>Bacillati</taxon>
        <taxon>Actinomycetota</taxon>
        <taxon>Actinomycetes</taxon>
        <taxon>Streptosporangiales</taxon>
        <taxon>Streptosporangiaceae</taxon>
        <taxon>Nonomuraea</taxon>
    </lineage>
</organism>
<name>A0A1H6EV20_9ACTN</name>
<gene>
    <name evidence="8" type="ORF">SAMN05444920_117206</name>
</gene>
<keyword evidence="4" id="KW-0904">Protein phosphatase</keyword>
<feature type="domain" description="Phosphotyrosine protein phosphatase I" evidence="7">
    <location>
        <begin position="74"/>
        <end position="253"/>
    </location>
</feature>
<evidence type="ECO:0000313" key="9">
    <source>
        <dbReference type="Proteomes" id="UP000236732"/>
    </source>
</evidence>
<dbReference type="InterPro" id="IPR050438">
    <property type="entry name" value="LMW_PTPase"/>
</dbReference>
<dbReference type="EMBL" id="FNVT01000017">
    <property type="protein sequence ID" value="SEH00775.1"/>
    <property type="molecule type" value="Genomic_DNA"/>
</dbReference>
<proteinExistence type="inferred from homology"/>
<evidence type="ECO:0000256" key="6">
    <source>
        <dbReference type="SAM" id="MobiDB-lite"/>
    </source>
</evidence>
<dbReference type="InterPro" id="IPR017867">
    <property type="entry name" value="Tyr_phospatase_low_mol_wt"/>
</dbReference>
<evidence type="ECO:0000256" key="2">
    <source>
        <dbReference type="ARBA" id="ARBA00013064"/>
    </source>
</evidence>
<feature type="active site" evidence="5">
    <location>
        <position position="86"/>
    </location>
</feature>
<sequence length="254" mass="26397">MVGLRGRARPGVAWTKASTGPRPDSPAPATGKPRVPRPERAGAGAVQGAGAVSVRSAAPRRSRAVRLAGVSGEFRILLVCTANICRSAMAEVIAKAMLHSAAFPVTTGSAGVRALVGHPMAPHAVAALDKLGLDGRAHRARPLDPVLIGSADLLLTMEAGHRAVAVGLDPRAEHKTFTLPEFAFLASGAGHRRYRSDTAERARAIVASSAERRDHRRALEVYDPYGGPPAGYETCAKTLGDALSHALGALLGPR</sequence>
<dbReference type="PANTHER" id="PTHR11717:SF7">
    <property type="entry name" value="LOW MOLECULAR WEIGHT PHOSPHOTYROSINE PROTEIN PHOSPHATASE"/>
    <property type="match status" value="1"/>
</dbReference>
<dbReference type="PANTHER" id="PTHR11717">
    <property type="entry name" value="LOW MOLECULAR WEIGHT PROTEIN TYROSINE PHOSPHATASE"/>
    <property type="match status" value="1"/>
</dbReference>
<evidence type="ECO:0000313" key="8">
    <source>
        <dbReference type="EMBL" id="SEH00775.1"/>
    </source>
</evidence>
<evidence type="ECO:0000256" key="1">
    <source>
        <dbReference type="ARBA" id="ARBA00011063"/>
    </source>
</evidence>
<evidence type="ECO:0000256" key="3">
    <source>
        <dbReference type="ARBA" id="ARBA00022801"/>
    </source>
</evidence>
<dbReference type="Gene3D" id="3.40.50.2300">
    <property type="match status" value="1"/>
</dbReference>
<evidence type="ECO:0000256" key="4">
    <source>
        <dbReference type="ARBA" id="ARBA00022912"/>
    </source>
</evidence>
<protein>
    <recommendedName>
        <fullName evidence="2">protein-tyrosine-phosphatase</fullName>
        <ecNumber evidence="2">3.1.3.48</ecNumber>
    </recommendedName>
</protein>
<dbReference type="InterPro" id="IPR036196">
    <property type="entry name" value="Ptyr_pPase_sf"/>
</dbReference>
<dbReference type="Proteomes" id="UP000236732">
    <property type="component" value="Unassembled WGS sequence"/>
</dbReference>
<keyword evidence="9" id="KW-1185">Reference proteome</keyword>
<dbReference type="PRINTS" id="PR00719">
    <property type="entry name" value="LMWPTPASE"/>
</dbReference>
<dbReference type="SUPFAM" id="SSF52788">
    <property type="entry name" value="Phosphotyrosine protein phosphatases I"/>
    <property type="match status" value="1"/>
</dbReference>